<sequence length="248" mass="28439">MASVDDNLGLTVESLDTYSKMISKLLSHSESGMESLRSLIDAFDNKRITLSVFKKSLQLLFDSHTKTKDEESQILRTASSPPLTIVRAKVDENPKKSGAHKRKIIHSEPIERTIKKQRKSMRLDRVTPSYKLIPEEQQLPLPNNPHKPELNCLNNKYSLVQFNVASGHKKQTKYEEAIERCEDDMFETDMLIGALTSAMENAEKVIAEEMSVEDLRVKFYRCIQRLYRGDMSEIVREREATAAQGHRK</sequence>
<accession>A0ABC8L7X1</accession>
<comment type="caution">
    <text evidence="2">The sequence shown here is derived from an EMBL/GenBank/DDBJ whole genome shotgun (WGS) entry which is preliminary data.</text>
</comment>
<dbReference type="SMART" id="SM00761">
    <property type="entry name" value="HDAC_interact"/>
    <property type="match status" value="1"/>
</dbReference>
<name>A0ABC8L7X1_ERUVS</name>
<organism evidence="2 3">
    <name type="scientific">Eruca vesicaria subsp. sativa</name>
    <name type="common">Garden rocket</name>
    <name type="synonym">Eruca sativa</name>
    <dbReference type="NCBI Taxonomy" id="29727"/>
    <lineage>
        <taxon>Eukaryota</taxon>
        <taxon>Viridiplantae</taxon>
        <taxon>Streptophyta</taxon>
        <taxon>Embryophyta</taxon>
        <taxon>Tracheophyta</taxon>
        <taxon>Spermatophyta</taxon>
        <taxon>Magnoliopsida</taxon>
        <taxon>eudicotyledons</taxon>
        <taxon>Gunneridae</taxon>
        <taxon>Pentapetalae</taxon>
        <taxon>rosids</taxon>
        <taxon>malvids</taxon>
        <taxon>Brassicales</taxon>
        <taxon>Brassicaceae</taxon>
        <taxon>Brassiceae</taxon>
        <taxon>Eruca</taxon>
    </lineage>
</organism>
<proteinExistence type="predicted"/>
<dbReference type="InterPro" id="IPR039774">
    <property type="entry name" value="Sin3-like"/>
</dbReference>
<dbReference type="InterPro" id="IPR013194">
    <property type="entry name" value="HDAC_interact_dom"/>
</dbReference>
<dbReference type="AlphaFoldDB" id="A0ABC8L7X1"/>
<evidence type="ECO:0000313" key="2">
    <source>
        <dbReference type="EMBL" id="CAH8373752.1"/>
    </source>
</evidence>
<protein>
    <recommendedName>
        <fullName evidence="1">Histone deacetylase interacting domain-containing protein</fullName>
    </recommendedName>
</protein>
<feature type="domain" description="Histone deacetylase interacting" evidence="1">
    <location>
        <begin position="122"/>
        <end position="219"/>
    </location>
</feature>
<evidence type="ECO:0000259" key="1">
    <source>
        <dbReference type="SMART" id="SM00761"/>
    </source>
</evidence>
<gene>
    <name evidence="2" type="ORF">ERUC_LOCUS31915</name>
</gene>
<evidence type="ECO:0000313" key="3">
    <source>
        <dbReference type="Proteomes" id="UP001642260"/>
    </source>
</evidence>
<keyword evidence="3" id="KW-1185">Reference proteome</keyword>
<dbReference type="Proteomes" id="UP001642260">
    <property type="component" value="Unassembled WGS sequence"/>
</dbReference>
<dbReference type="PANTHER" id="PTHR12346">
    <property type="entry name" value="SIN3B-RELATED"/>
    <property type="match status" value="1"/>
</dbReference>
<reference evidence="2 3" key="1">
    <citation type="submission" date="2022-03" db="EMBL/GenBank/DDBJ databases">
        <authorList>
            <person name="Macdonald S."/>
            <person name="Ahmed S."/>
            <person name="Newling K."/>
        </authorList>
    </citation>
    <scope>NUCLEOTIDE SEQUENCE [LARGE SCALE GENOMIC DNA]</scope>
</reference>
<dbReference type="Pfam" id="PF08295">
    <property type="entry name" value="Sin3_corepress"/>
    <property type="match status" value="1"/>
</dbReference>
<dbReference type="PANTHER" id="PTHR12346:SF23">
    <property type="entry name" value="PAIRED AMPHIPATHIC HELIX SIN3-LIKE PROTEIN-RELATED"/>
    <property type="match status" value="1"/>
</dbReference>
<dbReference type="EMBL" id="CAKOAT010445154">
    <property type="protein sequence ID" value="CAH8373752.1"/>
    <property type="molecule type" value="Genomic_DNA"/>
</dbReference>